<comment type="subunit">
    <text evidence="7">Homodimer.</text>
</comment>
<sequence>MTSRRTFLLKVIPAAGALAVLGGKAMAAPAAVVETDPQAIALGYKANTAKVDKAKFPKHAADQHCGNCQLFQGAATAATAPCAIFGGKLVANKGWCSAWVKKA</sequence>
<organism evidence="10 11">
    <name type="scientific">Craterilacuibacter sinensis</name>
    <dbReference type="NCBI Taxonomy" id="2686017"/>
    <lineage>
        <taxon>Bacteria</taxon>
        <taxon>Pseudomonadati</taxon>
        <taxon>Pseudomonadota</taxon>
        <taxon>Betaproteobacteria</taxon>
        <taxon>Neisseriales</taxon>
        <taxon>Neisseriaceae</taxon>
        <taxon>Craterilacuibacter</taxon>
    </lineage>
</organism>
<dbReference type="InterPro" id="IPR000170">
    <property type="entry name" value="High_potential_FeS_prot"/>
</dbReference>
<feature type="domain" description="High potential iron-sulfur proteins family profile" evidence="9">
    <location>
        <begin position="26"/>
        <end position="103"/>
    </location>
</feature>
<keyword evidence="11" id="KW-1185">Reference proteome</keyword>
<dbReference type="Pfam" id="PF01355">
    <property type="entry name" value="HIPIP"/>
    <property type="match status" value="1"/>
</dbReference>
<proteinExistence type="inferred from homology"/>
<keyword evidence="3 7" id="KW-0479">Metal-binding</keyword>
<evidence type="ECO:0000256" key="2">
    <source>
        <dbReference type="ARBA" id="ARBA00022485"/>
    </source>
</evidence>
<reference evidence="10 11" key="1">
    <citation type="submission" date="2019-12" db="EMBL/GenBank/DDBJ databases">
        <title>Neisseriaceae gen. nov. sp. Genome sequencing and assembly.</title>
        <authorList>
            <person name="Liu Z."/>
            <person name="Li A."/>
        </authorList>
    </citation>
    <scope>NUCLEOTIDE SEQUENCE [LARGE SCALE GENOMIC DNA]</scope>
    <source>
        <strain evidence="10 11">B2N2-7</strain>
    </source>
</reference>
<accession>A0A845BQV9</accession>
<evidence type="ECO:0000259" key="9">
    <source>
        <dbReference type="PROSITE" id="PS51373"/>
    </source>
</evidence>
<dbReference type="InterPro" id="IPR006311">
    <property type="entry name" value="TAT_signal"/>
</dbReference>
<keyword evidence="5 7" id="KW-0408">Iron</keyword>
<feature type="chain" id="PRO_5032765859" description="High-potential iron-sulfur protein" evidence="8">
    <location>
        <begin position="28"/>
        <end position="103"/>
    </location>
</feature>
<evidence type="ECO:0000256" key="4">
    <source>
        <dbReference type="ARBA" id="ARBA00022982"/>
    </source>
</evidence>
<evidence type="ECO:0000313" key="10">
    <source>
        <dbReference type="EMBL" id="MXR37548.1"/>
    </source>
</evidence>
<evidence type="ECO:0000256" key="5">
    <source>
        <dbReference type="ARBA" id="ARBA00023004"/>
    </source>
</evidence>
<comment type="similarity">
    <text evidence="7">Belongs to the high-potential iron-sulfur protein (HiPIP) family.</text>
</comment>
<keyword evidence="8" id="KW-0732">Signal</keyword>
<dbReference type="PROSITE" id="PS51373">
    <property type="entry name" value="HIPIP"/>
    <property type="match status" value="1"/>
</dbReference>
<dbReference type="InterPro" id="IPR036369">
    <property type="entry name" value="HIPIP_sf"/>
</dbReference>
<evidence type="ECO:0000256" key="8">
    <source>
        <dbReference type="SAM" id="SignalP"/>
    </source>
</evidence>
<feature type="signal peptide" evidence="8">
    <location>
        <begin position="1"/>
        <end position="27"/>
    </location>
</feature>
<keyword evidence="2 7" id="KW-0004">4Fe-4S</keyword>
<evidence type="ECO:0000256" key="3">
    <source>
        <dbReference type="ARBA" id="ARBA00022723"/>
    </source>
</evidence>
<protein>
    <recommendedName>
        <fullName evidence="7">High-potential iron-sulfur protein</fullName>
        <shortName evidence="7">HiPIP</shortName>
    </recommendedName>
</protein>
<dbReference type="AlphaFoldDB" id="A0A845BQV9"/>
<evidence type="ECO:0000256" key="1">
    <source>
        <dbReference type="ARBA" id="ARBA00022448"/>
    </source>
</evidence>
<dbReference type="GO" id="GO:0009055">
    <property type="term" value="F:electron transfer activity"/>
    <property type="evidence" value="ECO:0007669"/>
    <property type="project" value="InterPro"/>
</dbReference>
<dbReference type="SUPFAM" id="SSF57652">
    <property type="entry name" value="HIPIP (high potential iron protein)"/>
    <property type="match status" value="1"/>
</dbReference>
<name>A0A845BQV9_9NEIS</name>
<keyword evidence="6 7" id="KW-0411">Iron-sulfur</keyword>
<dbReference type="Gene3D" id="4.10.490.10">
    <property type="entry name" value="High potential iron-sulphur protein"/>
    <property type="match status" value="1"/>
</dbReference>
<evidence type="ECO:0000313" key="11">
    <source>
        <dbReference type="Proteomes" id="UP000467214"/>
    </source>
</evidence>
<dbReference type="GO" id="GO:0046872">
    <property type="term" value="F:metal ion binding"/>
    <property type="evidence" value="ECO:0007669"/>
    <property type="project" value="UniProtKB-KW"/>
</dbReference>
<dbReference type="PROSITE" id="PS51318">
    <property type="entry name" value="TAT"/>
    <property type="match status" value="1"/>
</dbReference>
<evidence type="ECO:0000256" key="6">
    <source>
        <dbReference type="ARBA" id="ARBA00023014"/>
    </source>
</evidence>
<evidence type="ECO:0000256" key="7">
    <source>
        <dbReference type="RuleBase" id="RU000620"/>
    </source>
</evidence>
<dbReference type="GO" id="GO:0051539">
    <property type="term" value="F:4 iron, 4 sulfur cluster binding"/>
    <property type="evidence" value="ECO:0007669"/>
    <property type="project" value="UniProtKB-KW"/>
</dbReference>
<dbReference type="GO" id="GO:0019646">
    <property type="term" value="P:aerobic electron transport chain"/>
    <property type="evidence" value="ECO:0007669"/>
    <property type="project" value="InterPro"/>
</dbReference>
<gene>
    <name evidence="10" type="ORF">GQF02_11225</name>
</gene>
<keyword evidence="1 7" id="KW-0813">Transport</keyword>
<comment type="function">
    <text evidence="7">Specific class of high-redox-potential 4Fe-4S ferredoxins. Functions in anaerobic electron transport in most purple and in some other photosynthetic bacteria and in at least one genus (Paracoccus) of halophilic, denitrifying bacteria.</text>
</comment>
<keyword evidence="4 7" id="KW-0249">Electron transport</keyword>
<comment type="caution">
    <text evidence="10">The sequence shown here is derived from an EMBL/GenBank/DDBJ whole genome shotgun (WGS) entry which is preliminary data.</text>
</comment>
<dbReference type="Proteomes" id="UP000467214">
    <property type="component" value="Unassembled WGS sequence"/>
</dbReference>
<dbReference type="EMBL" id="WSSB01000009">
    <property type="protein sequence ID" value="MXR37548.1"/>
    <property type="molecule type" value="Genomic_DNA"/>
</dbReference>
<dbReference type="RefSeq" id="WP_160797207.1">
    <property type="nucleotide sequence ID" value="NZ_WSSB01000009.1"/>
</dbReference>